<gene>
    <name evidence="5" type="primary">LOC108275534</name>
</gene>
<dbReference type="RefSeq" id="XP_017341906.1">
    <property type="nucleotide sequence ID" value="XM_017486417.3"/>
</dbReference>
<feature type="coiled-coil region" evidence="3">
    <location>
        <begin position="88"/>
        <end position="237"/>
    </location>
</feature>
<dbReference type="Gene3D" id="1.20.5.4090">
    <property type="match status" value="4"/>
</dbReference>
<evidence type="ECO:0000256" key="1">
    <source>
        <dbReference type="ARBA" id="ARBA00008275"/>
    </source>
</evidence>
<dbReference type="GO" id="GO:0000978">
    <property type="term" value="F:RNA polymerase II cis-regulatory region sequence-specific DNA binding"/>
    <property type="evidence" value="ECO:0007669"/>
    <property type="project" value="TreeGrafter"/>
</dbReference>
<name>A0A2D0SHE3_ICTPU</name>
<reference evidence="4" key="1">
    <citation type="journal article" date="2016" name="Nat. Commun.">
        <title>The channel catfish genome sequence provides insights into the evolution of scale formation in teleosts.</title>
        <authorList>
            <person name="Liu Z."/>
            <person name="Liu S."/>
            <person name="Yao J."/>
            <person name="Bao L."/>
            <person name="Zhang J."/>
            <person name="Li Y."/>
            <person name="Jiang C."/>
            <person name="Sun L."/>
            <person name="Wang R."/>
            <person name="Zhang Y."/>
            <person name="Zhou T."/>
            <person name="Zeng Q."/>
            <person name="Fu Q."/>
            <person name="Gao S."/>
            <person name="Li N."/>
            <person name="Koren S."/>
            <person name="Jiang Y."/>
            <person name="Zimin A."/>
            <person name="Xu P."/>
            <person name="Phillippy A.M."/>
            <person name="Geng X."/>
            <person name="Song L."/>
            <person name="Sun F."/>
            <person name="Li C."/>
            <person name="Wang X."/>
            <person name="Chen A."/>
            <person name="Jin Y."/>
            <person name="Yuan Z."/>
            <person name="Yang Y."/>
            <person name="Tan S."/>
            <person name="Peatman E."/>
            <person name="Lu J."/>
            <person name="Qin Z."/>
            <person name="Dunham R."/>
            <person name="Li Z."/>
            <person name="Sonstegard T."/>
            <person name="Feng J."/>
            <person name="Danzmann R.G."/>
            <person name="Schroeder S."/>
            <person name="Scheffler B."/>
            <person name="Duke M.V."/>
            <person name="Ballard L."/>
            <person name="Kucuktas H."/>
            <person name="Kaltenboeck L."/>
            <person name="Liu H."/>
            <person name="Armbruster J."/>
            <person name="Xie Y."/>
            <person name="Kirby M.L."/>
            <person name="Tian Y."/>
            <person name="Flanagan M.E."/>
            <person name="Mu W."/>
            <person name="Waldbieser G.C."/>
        </authorList>
    </citation>
    <scope>NUCLEOTIDE SEQUENCE [LARGE SCALE GENOMIC DNA]</scope>
    <source>
        <strain evidence="4">SDA103</strain>
    </source>
</reference>
<proteinExistence type="inferred from homology"/>
<comment type="similarity">
    <text evidence="1">Belongs to the LRRFIP family.</text>
</comment>
<feature type="coiled-coil region" evidence="3">
    <location>
        <begin position="277"/>
        <end position="325"/>
    </location>
</feature>
<dbReference type="InterPro" id="IPR019139">
    <property type="entry name" value="LRRFIP1/2"/>
</dbReference>
<dbReference type="PANTHER" id="PTHR19212">
    <property type="entry name" value="LEUCINE RICH REPEAT IN FLII INTERACTING PROTEIN"/>
    <property type="match status" value="1"/>
</dbReference>
<dbReference type="GeneID" id="108275534"/>
<evidence type="ECO:0000256" key="3">
    <source>
        <dbReference type="SAM" id="Coils"/>
    </source>
</evidence>
<dbReference type="PANTHER" id="PTHR19212:SF5">
    <property type="entry name" value="LEUCINE-RICH REPEAT FLIGHTLESS-INTERACTING PROTEIN 1"/>
    <property type="match status" value="1"/>
</dbReference>
<dbReference type="Proteomes" id="UP000221080">
    <property type="component" value="Chromosome 2"/>
</dbReference>
<dbReference type="GO" id="GO:0000981">
    <property type="term" value="F:DNA-binding transcription factor activity, RNA polymerase II-specific"/>
    <property type="evidence" value="ECO:0007669"/>
    <property type="project" value="TreeGrafter"/>
</dbReference>
<dbReference type="OrthoDB" id="10028421at2759"/>
<evidence type="ECO:0000256" key="2">
    <source>
        <dbReference type="ARBA" id="ARBA00023054"/>
    </source>
</evidence>
<dbReference type="KEGG" id="ipu:108275534"/>
<accession>A0A2D0SHE3</accession>
<organism evidence="4 5">
    <name type="scientific">Ictalurus punctatus</name>
    <name type="common">Channel catfish</name>
    <name type="synonym">Silurus punctatus</name>
    <dbReference type="NCBI Taxonomy" id="7998"/>
    <lineage>
        <taxon>Eukaryota</taxon>
        <taxon>Metazoa</taxon>
        <taxon>Chordata</taxon>
        <taxon>Craniata</taxon>
        <taxon>Vertebrata</taxon>
        <taxon>Euteleostomi</taxon>
        <taxon>Actinopterygii</taxon>
        <taxon>Neopterygii</taxon>
        <taxon>Teleostei</taxon>
        <taxon>Ostariophysi</taxon>
        <taxon>Siluriformes</taxon>
        <taxon>Ictaluridae</taxon>
        <taxon>Ictalurus</taxon>
    </lineage>
</organism>
<evidence type="ECO:0000313" key="4">
    <source>
        <dbReference type="Proteomes" id="UP000221080"/>
    </source>
</evidence>
<feature type="coiled-coil region" evidence="3">
    <location>
        <begin position="358"/>
        <end position="431"/>
    </location>
</feature>
<dbReference type="Pfam" id="PF09738">
    <property type="entry name" value="LRRFIP"/>
    <property type="match status" value="2"/>
</dbReference>
<evidence type="ECO:0000313" key="5">
    <source>
        <dbReference type="RefSeq" id="XP_017341906.1"/>
    </source>
</evidence>
<reference evidence="5" key="2">
    <citation type="submission" date="2025-08" db="UniProtKB">
        <authorList>
            <consortium name="RefSeq"/>
        </authorList>
    </citation>
    <scope>IDENTIFICATION</scope>
    <source>
        <tissue evidence="5">Blood</tissue>
    </source>
</reference>
<protein>
    <submittedName>
        <fullName evidence="5">Leucine-rich repeat flightless-interacting protein 2</fullName>
    </submittedName>
</protein>
<sequence>MNLARSRTADLPLRPLLYAVGSAAAAAGVYCYIKKRGDGERTVEPADTTLTEDPVQTQLSLVDSLLDPGLMSDMDGVSVTQTDRAVPQSDMMAQMNTLRGSVQQLEEELSETHRLFDKITREREREQEEHSILKSKYNEMRETLQQQNELLKEYEQEQEAHSILNSLCDCMSNNEKSLKVSLAEAERKYEQAMESNAQLENEKSDLLSQMNILQSSVKQLEEELTETQKMHDEITNDYEISQCIYKYMISRYNSMEYRLNEKIDSLRATVALTEMKYQEVVESNDNLNNRNSELITQVNEMQRVMNELEQQHASAQRTFHEITRENERKDQELRKLYSTQKDMQDIVFKDYEALCQSHTTMISQNNELKEQHEELLKECERQREAHDILRSQYEKMKDNLSDNEKSLMATLAEAVATHEQALESNAQLEKEKVDLMYHVHKLRGTVQQLEEMLYEANMTCNMIMQDLERAGDAYSILKSQYEDILKQCD</sequence>
<keyword evidence="4" id="KW-1185">Reference proteome</keyword>
<keyword evidence="2 3" id="KW-0175">Coiled coil</keyword>
<dbReference type="AlphaFoldDB" id="A0A2D0SHE3"/>